<keyword evidence="4" id="KW-0285">Flavoprotein</keyword>
<dbReference type="CDD" id="cd00567">
    <property type="entry name" value="ACAD"/>
    <property type="match status" value="1"/>
</dbReference>
<feature type="domain" description="Acyl-CoA oxidase/dehydrogenase middle" evidence="8">
    <location>
        <begin position="130"/>
        <end position="206"/>
    </location>
</feature>
<dbReference type="InterPro" id="IPR036250">
    <property type="entry name" value="AcylCo_DH-like_C"/>
</dbReference>
<dbReference type="EMBL" id="JNSL01000011">
    <property type="protein sequence ID" value="KGA21229.1"/>
    <property type="molecule type" value="Genomic_DNA"/>
</dbReference>
<dbReference type="Pfam" id="PF00441">
    <property type="entry name" value="Acyl-CoA_dh_1"/>
    <property type="match status" value="1"/>
</dbReference>
<dbReference type="GO" id="GO:0005737">
    <property type="term" value="C:cytoplasm"/>
    <property type="evidence" value="ECO:0007669"/>
    <property type="project" value="TreeGrafter"/>
</dbReference>
<dbReference type="InterPro" id="IPR046373">
    <property type="entry name" value="Acyl-CoA_Oxase/DH_mid-dom_sf"/>
</dbReference>
<organism evidence="10">
    <name type="scientific">freshwater metagenome</name>
    <dbReference type="NCBI Taxonomy" id="449393"/>
    <lineage>
        <taxon>unclassified sequences</taxon>
        <taxon>metagenomes</taxon>
        <taxon>ecological metagenomes</taxon>
    </lineage>
</organism>
<gene>
    <name evidence="10" type="ORF">GM51_3230</name>
</gene>
<feature type="domain" description="Acyl-CoA dehydrogenase/oxidase N-terminal" evidence="9">
    <location>
        <begin position="12"/>
        <end position="126"/>
    </location>
</feature>
<dbReference type="Gene3D" id="1.20.140.10">
    <property type="entry name" value="Butyryl-CoA Dehydrogenase, subunit A, domain 3"/>
    <property type="match status" value="1"/>
</dbReference>
<dbReference type="PANTHER" id="PTHR48083:SF13">
    <property type="entry name" value="ACYL-COA DEHYDROGENASE FAMILY MEMBER 11"/>
    <property type="match status" value="1"/>
</dbReference>
<evidence type="ECO:0000259" key="8">
    <source>
        <dbReference type="Pfam" id="PF02770"/>
    </source>
</evidence>
<accession>A0A094QG04</accession>
<dbReference type="PANTHER" id="PTHR48083">
    <property type="entry name" value="MEDIUM-CHAIN SPECIFIC ACYL-COA DEHYDROGENASE, MITOCHONDRIAL-RELATED"/>
    <property type="match status" value="1"/>
</dbReference>
<feature type="domain" description="Acyl-CoA dehydrogenase/oxidase C-terminal" evidence="7">
    <location>
        <begin position="236"/>
        <end position="382"/>
    </location>
</feature>
<dbReference type="Gene3D" id="1.10.540.10">
    <property type="entry name" value="Acyl-CoA dehydrogenase/oxidase, N-terminal domain"/>
    <property type="match status" value="1"/>
</dbReference>
<evidence type="ECO:0000313" key="10">
    <source>
        <dbReference type="EMBL" id="KGA21229.1"/>
    </source>
</evidence>
<evidence type="ECO:0000256" key="6">
    <source>
        <dbReference type="ARBA" id="ARBA00023002"/>
    </source>
</evidence>
<evidence type="ECO:0000259" key="7">
    <source>
        <dbReference type="Pfam" id="PF00441"/>
    </source>
</evidence>
<dbReference type="Pfam" id="PF02770">
    <property type="entry name" value="Acyl-CoA_dh_M"/>
    <property type="match status" value="1"/>
</dbReference>
<proteinExistence type="inferred from homology"/>
<keyword evidence="5" id="KW-0274">FAD</keyword>
<comment type="cofactor">
    <cofactor evidence="1">
        <name>FAD</name>
        <dbReference type="ChEBI" id="CHEBI:57692"/>
    </cofactor>
</comment>
<dbReference type="Gene3D" id="2.40.110.10">
    <property type="entry name" value="Butyryl-CoA Dehydrogenase, subunit A, domain 2"/>
    <property type="match status" value="1"/>
</dbReference>
<dbReference type="InterPro" id="IPR037069">
    <property type="entry name" value="AcylCoA_DH/ox_N_sf"/>
</dbReference>
<evidence type="ECO:0000256" key="4">
    <source>
        <dbReference type="ARBA" id="ARBA00022630"/>
    </source>
</evidence>
<keyword evidence="6" id="KW-0560">Oxidoreductase</keyword>
<dbReference type="Pfam" id="PF02771">
    <property type="entry name" value="Acyl-CoA_dh_N"/>
    <property type="match status" value="1"/>
</dbReference>
<dbReference type="AlphaFoldDB" id="A0A094QG04"/>
<evidence type="ECO:0000256" key="2">
    <source>
        <dbReference type="ARBA" id="ARBA00009347"/>
    </source>
</evidence>
<name>A0A094QG04_9ZZZZ</name>
<dbReference type="InterPro" id="IPR009100">
    <property type="entry name" value="AcylCoA_DH/oxidase_NM_dom_sf"/>
</dbReference>
<evidence type="ECO:0000259" key="9">
    <source>
        <dbReference type="Pfam" id="PF02771"/>
    </source>
</evidence>
<dbReference type="InterPro" id="IPR009075">
    <property type="entry name" value="AcylCo_DH/oxidase_C"/>
</dbReference>
<protein>
    <submittedName>
        <fullName evidence="10">Acyl-CoA dehydrogenase</fullName>
    </submittedName>
</protein>
<comment type="similarity">
    <text evidence="2">Belongs to the acyl-CoA dehydrogenase family.</text>
</comment>
<evidence type="ECO:0000256" key="3">
    <source>
        <dbReference type="ARBA" id="ARBA00011738"/>
    </source>
</evidence>
<reference evidence="10" key="1">
    <citation type="submission" date="2014-06" db="EMBL/GenBank/DDBJ databases">
        <title>Key roles for freshwater Actinobacteria revealed by deep metagenomic sequencing.</title>
        <authorList>
            <person name="Ghai R."/>
            <person name="Mizuno C.M."/>
            <person name="Picazo A."/>
            <person name="Camacho A."/>
            <person name="Rodriguez-Valera F."/>
        </authorList>
    </citation>
    <scope>NUCLEOTIDE SEQUENCE</scope>
</reference>
<dbReference type="InterPro" id="IPR006091">
    <property type="entry name" value="Acyl-CoA_Oxase/DH_mid-dom"/>
</dbReference>
<dbReference type="GO" id="GO:0050660">
    <property type="term" value="F:flavin adenine dinucleotide binding"/>
    <property type="evidence" value="ECO:0007669"/>
    <property type="project" value="InterPro"/>
</dbReference>
<dbReference type="InterPro" id="IPR050741">
    <property type="entry name" value="Acyl-CoA_dehydrogenase"/>
</dbReference>
<dbReference type="GO" id="GO:0033539">
    <property type="term" value="P:fatty acid beta-oxidation using acyl-CoA dehydrogenase"/>
    <property type="evidence" value="ECO:0007669"/>
    <property type="project" value="TreeGrafter"/>
</dbReference>
<comment type="caution">
    <text evidence="10">The sequence shown here is derived from an EMBL/GenBank/DDBJ whole genome shotgun (WGS) entry which is preliminary data.</text>
</comment>
<dbReference type="InterPro" id="IPR013786">
    <property type="entry name" value="AcylCoA_DH/ox_N"/>
</dbReference>
<dbReference type="GO" id="GO:0003995">
    <property type="term" value="F:acyl-CoA dehydrogenase activity"/>
    <property type="evidence" value="ECO:0007669"/>
    <property type="project" value="TreeGrafter"/>
</dbReference>
<sequence>MSYEFDKDPQVKEFALRVRSFINTEVIPHESELNPDSHGINPDLRILLQNKARAANVFAPTAPKEFGGHGFNHCAQAVILEESGRSLLGPTALNCAAPDEGNILLLNKIATPAQRAKYLAPLAKGEVRSSFAMTEPSPGAGADPNLLSTSAQKTGSGWVINGNKWLITGADGAAFSIVMAKTSGGATMFLVDADNPGMKVIRSLDTLDSAFTGGHGVVDFTDCEVSDDAVLGQVDEGFVNAQVRLGPARLTHCMRWLGAARRAHESAVDYAASRPMFGTELASLGMAQQMIADNEIDIEACRALIHRAAWVLDQGLPARAETSIAKTFVAEATFRIVDRSMQLCGAKGTSSELPIAHIFRDIRPFRIYDGPSEVHRWSISRRSVRHSQAGKLPGDWA</sequence>
<evidence type="ECO:0000256" key="5">
    <source>
        <dbReference type="ARBA" id="ARBA00022827"/>
    </source>
</evidence>
<dbReference type="SUPFAM" id="SSF56645">
    <property type="entry name" value="Acyl-CoA dehydrogenase NM domain-like"/>
    <property type="match status" value="1"/>
</dbReference>
<dbReference type="SUPFAM" id="SSF47203">
    <property type="entry name" value="Acyl-CoA dehydrogenase C-terminal domain-like"/>
    <property type="match status" value="1"/>
</dbReference>
<comment type="subunit">
    <text evidence="3">Homodimer.</text>
</comment>
<evidence type="ECO:0000256" key="1">
    <source>
        <dbReference type="ARBA" id="ARBA00001974"/>
    </source>
</evidence>